<dbReference type="OrthoDB" id="3808618at2"/>
<evidence type="ECO:0000256" key="1">
    <source>
        <dbReference type="SAM" id="Phobius"/>
    </source>
</evidence>
<feature type="domain" description="Endonuclease/exonuclease/phosphatase" evidence="2">
    <location>
        <begin position="113"/>
        <end position="316"/>
    </location>
</feature>
<keyword evidence="1" id="KW-1133">Transmembrane helix</keyword>
<dbReference type="InterPro" id="IPR051916">
    <property type="entry name" value="GPI-anchor_lipid_remodeler"/>
</dbReference>
<dbReference type="PANTHER" id="PTHR14859">
    <property type="entry name" value="CALCOFLUOR WHITE HYPERSENSITIVE PROTEIN PRECURSOR"/>
    <property type="match status" value="1"/>
</dbReference>
<name>A0A5B8KZS4_9HYPH</name>
<dbReference type="EMBL" id="CP042301">
    <property type="protein sequence ID" value="QDZ01155.1"/>
    <property type="molecule type" value="Genomic_DNA"/>
</dbReference>
<evidence type="ECO:0000259" key="2">
    <source>
        <dbReference type="Pfam" id="PF03372"/>
    </source>
</evidence>
<dbReference type="PANTHER" id="PTHR14859:SF1">
    <property type="entry name" value="PGAP2-INTERACTING PROTEIN"/>
    <property type="match status" value="1"/>
</dbReference>
<dbReference type="KEGG" id="niy:FQ775_12630"/>
<keyword evidence="3" id="KW-0378">Hydrolase</keyword>
<reference evidence="3" key="1">
    <citation type="submission" date="2020-04" db="EMBL/GenBank/DDBJ databases">
        <title>Nitratireductor sp. nov. isolated from mangrove soil.</title>
        <authorList>
            <person name="Ye Y."/>
        </authorList>
    </citation>
    <scope>NUCLEOTIDE SEQUENCE</scope>
    <source>
        <strain evidence="3">SY7</strain>
    </source>
</reference>
<organism evidence="3 4">
    <name type="scientific">Nitratireductor mangrovi</name>
    <dbReference type="NCBI Taxonomy" id="2599600"/>
    <lineage>
        <taxon>Bacteria</taxon>
        <taxon>Pseudomonadati</taxon>
        <taxon>Pseudomonadota</taxon>
        <taxon>Alphaproteobacteria</taxon>
        <taxon>Hyphomicrobiales</taxon>
        <taxon>Phyllobacteriaceae</taxon>
        <taxon>Nitratireductor</taxon>
    </lineage>
</organism>
<dbReference type="Proteomes" id="UP000321389">
    <property type="component" value="Chromosome"/>
</dbReference>
<evidence type="ECO:0000313" key="4">
    <source>
        <dbReference type="Proteomes" id="UP000321389"/>
    </source>
</evidence>
<dbReference type="Pfam" id="PF03372">
    <property type="entry name" value="Exo_endo_phos"/>
    <property type="match status" value="1"/>
</dbReference>
<proteinExistence type="predicted"/>
<accession>A0A5B8KZS4</accession>
<dbReference type="AlphaFoldDB" id="A0A5B8KZS4"/>
<sequence length="349" mass="36897">MKITNSERRNRPALASRLARTVAGILCLLLLLGFFGAAHPAFASFAHFRAHLAVLLGVAGFALLMCRARGSGLLALALAGLCFATTLPPGAWQSHAVAEGPAAPRLAATYRLLQLNLRFDHSEPKRVLSLIARERPDVITLQEVSPNWRQTLSLIEHAYPHRIICRGRGRIGGVAILSRRPILDSSGKDCPQRGRFAAATLDFGGTEVTVAAIHLGWPWPAEQMQEIEALLPRLAALGDTAILAGDFNATPWSAAMHRIAGATGFAAAPRTGATWLHHSLPPALRRWVGLPIDHVMAKPGIALTAVGTAADAGSDHLPVVASFSIVAGEDEPGTAVANAEPSGTEMPNG</sequence>
<keyword evidence="3" id="KW-0540">Nuclease</keyword>
<dbReference type="RefSeq" id="WP_146299800.1">
    <property type="nucleotide sequence ID" value="NZ_CP042301.2"/>
</dbReference>
<dbReference type="InterPro" id="IPR005135">
    <property type="entry name" value="Endo/exonuclease/phosphatase"/>
</dbReference>
<dbReference type="Gene3D" id="3.60.10.10">
    <property type="entry name" value="Endonuclease/exonuclease/phosphatase"/>
    <property type="match status" value="1"/>
</dbReference>
<evidence type="ECO:0000313" key="3">
    <source>
        <dbReference type="EMBL" id="QDZ01155.1"/>
    </source>
</evidence>
<dbReference type="GO" id="GO:0004519">
    <property type="term" value="F:endonuclease activity"/>
    <property type="evidence" value="ECO:0007669"/>
    <property type="project" value="UniProtKB-KW"/>
</dbReference>
<dbReference type="GO" id="GO:0016020">
    <property type="term" value="C:membrane"/>
    <property type="evidence" value="ECO:0007669"/>
    <property type="project" value="GOC"/>
</dbReference>
<feature type="transmembrane region" description="Helical" evidence="1">
    <location>
        <begin position="48"/>
        <end position="66"/>
    </location>
</feature>
<keyword evidence="1" id="KW-0472">Membrane</keyword>
<feature type="transmembrane region" description="Helical" evidence="1">
    <location>
        <begin position="21"/>
        <end position="42"/>
    </location>
</feature>
<keyword evidence="4" id="KW-1185">Reference proteome</keyword>
<keyword evidence="1" id="KW-0812">Transmembrane</keyword>
<protein>
    <submittedName>
        <fullName evidence="3">AP endonuclease</fullName>
    </submittedName>
</protein>
<keyword evidence="3" id="KW-0255">Endonuclease</keyword>
<gene>
    <name evidence="3" type="ORF">FQ775_12630</name>
</gene>
<dbReference type="GO" id="GO:0006506">
    <property type="term" value="P:GPI anchor biosynthetic process"/>
    <property type="evidence" value="ECO:0007669"/>
    <property type="project" value="TreeGrafter"/>
</dbReference>
<dbReference type="InterPro" id="IPR036691">
    <property type="entry name" value="Endo/exonu/phosph_ase_sf"/>
</dbReference>
<feature type="transmembrane region" description="Helical" evidence="1">
    <location>
        <begin position="73"/>
        <end position="92"/>
    </location>
</feature>
<dbReference type="SUPFAM" id="SSF56219">
    <property type="entry name" value="DNase I-like"/>
    <property type="match status" value="1"/>
</dbReference>